<accession>A0AB39TV93</accession>
<feature type="compositionally biased region" description="Basic and acidic residues" evidence="1">
    <location>
        <begin position="1"/>
        <end position="12"/>
    </location>
</feature>
<dbReference type="AlphaFoldDB" id="A0AB39TV93"/>
<dbReference type="Gene3D" id="2.130.10.10">
    <property type="entry name" value="YVTN repeat-like/Quinoprotein amine dehydrogenase"/>
    <property type="match status" value="1"/>
</dbReference>
<dbReference type="InterPro" id="IPR011044">
    <property type="entry name" value="Quino_amine_DH_bsu"/>
</dbReference>
<dbReference type="RefSeq" id="WP_369185415.1">
    <property type="nucleotide sequence ID" value="NZ_CP163445.1"/>
</dbReference>
<dbReference type="SUPFAM" id="SSF50969">
    <property type="entry name" value="YVTN repeat-like/Quinoprotein amine dehydrogenase"/>
    <property type="match status" value="1"/>
</dbReference>
<sequence length="273" mass="28386">MLAMDIPERAPEGADPQDGSAEESDPGPGQAVDIAAPAEKYRAVRVLLSADGATLYAFVPHQADPLVAIDTATMTVTARAEGPAPTALAASPDGTLLYALHADRAGTILNATDLTETGTFPSAPDGAPAIAVAPDGTVCVAYSDHTCTVIAPGAEEASAPARLAGAPLAVVTAAASEAGPRPQPEYVGQYRRSAMPRRYNGSSGEHGMWSTDMTCEQGTFVPAYDKVYEGSYTLTDGVGVWRKAVVGGGESKKFYRVPFWDNLIVDGDDVTWL</sequence>
<organism evidence="2">
    <name type="scientific">Streptomyces sp. Y1</name>
    <dbReference type="NCBI Taxonomy" id="3238634"/>
    <lineage>
        <taxon>Bacteria</taxon>
        <taxon>Bacillati</taxon>
        <taxon>Actinomycetota</taxon>
        <taxon>Actinomycetes</taxon>
        <taxon>Kitasatosporales</taxon>
        <taxon>Streptomycetaceae</taxon>
        <taxon>Streptomyces</taxon>
    </lineage>
</organism>
<feature type="region of interest" description="Disordered" evidence="1">
    <location>
        <begin position="1"/>
        <end position="32"/>
    </location>
</feature>
<proteinExistence type="predicted"/>
<dbReference type="EMBL" id="CP163445">
    <property type="protein sequence ID" value="XDQ83245.1"/>
    <property type="molecule type" value="Genomic_DNA"/>
</dbReference>
<evidence type="ECO:0000313" key="2">
    <source>
        <dbReference type="EMBL" id="XDQ83245.1"/>
    </source>
</evidence>
<reference evidence="2" key="1">
    <citation type="submission" date="2024-07" db="EMBL/GenBank/DDBJ databases">
        <authorList>
            <person name="Yu S.T."/>
        </authorList>
    </citation>
    <scope>NUCLEOTIDE SEQUENCE</scope>
    <source>
        <strain evidence="2">Y1</strain>
    </source>
</reference>
<dbReference type="InterPro" id="IPR015943">
    <property type="entry name" value="WD40/YVTN_repeat-like_dom_sf"/>
</dbReference>
<protein>
    <submittedName>
        <fullName evidence="2">YncE family protein</fullName>
    </submittedName>
</protein>
<gene>
    <name evidence="2" type="ORF">AB2U05_34440</name>
</gene>
<name>A0AB39TV93_9ACTN</name>
<evidence type="ECO:0000256" key="1">
    <source>
        <dbReference type="SAM" id="MobiDB-lite"/>
    </source>
</evidence>